<feature type="compositionally biased region" description="Polar residues" evidence="1">
    <location>
        <begin position="20"/>
        <end position="29"/>
    </location>
</feature>
<accession>A0A9P8YB08</accession>
<protein>
    <submittedName>
        <fullName evidence="2">Uncharacterized protein</fullName>
    </submittedName>
</protein>
<evidence type="ECO:0000256" key="1">
    <source>
        <dbReference type="SAM" id="MobiDB-lite"/>
    </source>
</evidence>
<dbReference type="Proteomes" id="UP000756346">
    <property type="component" value="Unassembled WGS sequence"/>
</dbReference>
<sequence>MEQECPSWFGHCASGGGTESKPSSSNQNDGALEAVEEGRLRVQHLNNHDAHVDNCTSEVQDGHADASQSRAREHPSHVRAWTWDGRDWARQAHQVRSNQRVLGQCLG</sequence>
<feature type="region of interest" description="Disordered" evidence="1">
    <location>
        <begin position="1"/>
        <end position="34"/>
    </location>
</feature>
<evidence type="ECO:0000313" key="3">
    <source>
        <dbReference type="Proteomes" id="UP000756346"/>
    </source>
</evidence>
<dbReference type="GeneID" id="70187621"/>
<feature type="region of interest" description="Disordered" evidence="1">
    <location>
        <begin position="48"/>
        <end position="78"/>
    </location>
</feature>
<name>A0A9P8YB08_9PEZI</name>
<proteinExistence type="predicted"/>
<evidence type="ECO:0000313" key="2">
    <source>
        <dbReference type="EMBL" id="KAH7037366.1"/>
    </source>
</evidence>
<keyword evidence="3" id="KW-1185">Reference proteome</keyword>
<gene>
    <name evidence="2" type="ORF">B0I36DRAFT_359077</name>
</gene>
<comment type="caution">
    <text evidence="2">The sequence shown here is derived from an EMBL/GenBank/DDBJ whole genome shotgun (WGS) entry which is preliminary data.</text>
</comment>
<dbReference type="EMBL" id="JAGTJQ010000002">
    <property type="protein sequence ID" value="KAH7037366.1"/>
    <property type="molecule type" value="Genomic_DNA"/>
</dbReference>
<feature type="compositionally biased region" description="Basic and acidic residues" evidence="1">
    <location>
        <begin position="60"/>
        <end position="76"/>
    </location>
</feature>
<dbReference type="AlphaFoldDB" id="A0A9P8YB08"/>
<organism evidence="2 3">
    <name type="scientific">Microdochium trichocladiopsis</name>
    <dbReference type="NCBI Taxonomy" id="1682393"/>
    <lineage>
        <taxon>Eukaryota</taxon>
        <taxon>Fungi</taxon>
        <taxon>Dikarya</taxon>
        <taxon>Ascomycota</taxon>
        <taxon>Pezizomycotina</taxon>
        <taxon>Sordariomycetes</taxon>
        <taxon>Xylariomycetidae</taxon>
        <taxon>Xylariales</taxon>
        <taxon>Microdochiaceae</taxon>
        <taxon>Microdochium</taxon>
    </lineage>
</organism>
<dbReference type="RefSeq" id="XP_046016487.1">
    <property type="nucleotide sequence ID" value="XM_046158075.1"/>
</dbReference>
<reference evidence="2" key="1">
    <citation type="journal article" date="2021" name="Nat. Commun.">
        <title>Genetic determinants of endophytism in the Arabidopsis root mycobiome.</title>
        <authorList>
            <person name="Mesny F."/>
            <person name="Miyauchi S."/>
            <person name="Thiergart T."/>
            <person name="Pickel B."/>
            <person name="Atanasova L."/>
            <person name="Karlsson M."/>
            <person name="Huettel B."/>
            <person name="Barry K.W."/>
            <person name="Haridas S."/>
            <person name="Chen C."/>
            <person name="Bauer D."/>
            <person name="Andreopoulos W."/>
            <person name="Pangilinan J."/>
            <person name="LaButti K."/>
            <person name="Riley R."/>
            <person name="Lipzen A."/>
            <person name="Clum A."/>
            <person name="Drula E."/>
            <person name="Henrissat B."/>
            <person name="Kohler A."/>
            <person name="Grigoriev I.V."/>
            <person name="Martin F.M."/>
            <person name="Hacquard S."/>
        </authorList>
    </citation>
    <scope>NUCLEOTIDE SEQUENCE</scope>
    <source>
        <strain evidence="2">MPI-CAGE-CH-0230</strain>
    </source>
</reference>